<gene>
    <name evidence="1" type="ORF">RPERSI_LOCUS996</name>
</gene>
<evidence type="ECO:0000313" key="2">
    <source>
        <dbReference type="Proteomes" id="UP000789920"/>
    </source>
</evidence>
<sequence length="339" mass="38764">MSGNEDDKYLKTRRAYNETKKAYIERISKEKIIKFIRWTEIDDKTEFVDTGGSGVITRAKWIEKNITVVLKAVAVSEETNSDNDEFIKEIKAFHNIGLVVSSITNEETSLKGEIKEKASLVGYENVIKFYGVSRDESDDLYLILEYANHGNLRYFLSQNTLNWEQKVNIARQVTGGLYFLHKNGILHRDLHTKNVLIQKDGDDIRAIITDFGLAKVIPRNSEKLKDSSKSCISDIDTGLITPNEKIEKESNKTNNEQIFNKMLEMFGLLSTKDLEMFEQLSAKDPRCTSPMDRTSYGPGPVLIYCEQFDWYHRTEEMVRLVQAAAAYQKKAASSEKNGQ</sequence>
<dbReference type="EMBL" id="CAJVQC010000817">
    <property type="protein sequence ID" value="CAG8481401.1"/>
    <property type="molecule type" value="Genomic_DNA"/>
</dbReference>
<comment type="caution">
    <text evidence="1">The sequence shown here is derived from an EMBL/GenBank/DDBJ whole genome shotgun (WGS) entry which is preliminary data.</text>
</comment>
<keyword evidence="2" id="KW-1185">Reference proteome</keyword>
<protein>
    <submittedName>
        <fullName evidence="1">17519_t:CDS:1</fullName>
    </submittedName>
</protein>
<accession>A0ACA9KLT1</accession>
<name>A0ACA9KLT1_9GLOM</name>
<evidence type="ECO:0000313" key="1">
    <source>
        <dbReference type="EMBL" id="CAG8481401.1"/>
    </source>
</evidence>
<reference evidence="1" key="1">
    <citation type="submission" date="2021-06" db="EMBL/GenBank/DDBJ databases">
        <authorList>
            <person name="Kallberg Y."/>
            <person name="Tangrot J."/>
            <person name="Rosling A."/>
        </authorList>
    </citation>
    <scope>NUCLEOTIDE SEQUENCE</scope>
    <source>
        <strain evidence="1">MA461A</strain>
    </source>
</reference>
<proteinExistence type="predicted"/>
<organism evidence="1 2">
    <name type="scientific">Racocetra persica</name>
    <dbReference type="NCBI Taxonomy" id="160502"/>
    <lineage>
        <taxon>Eukaryota</taxon>
        <taxon>Fungi</taxon>
        <taxon>Fungi incertae sedis</taxon>
        <taxon>Mucoromycota</taxon>
        <taxon>Glomeromycotina</taxon>
        <taxon>Glomeromycetes</taxon>
        <taxon>Diversisporales</taxon>
        <taxon>Gigasporaceae</taxon>
        <taxon>Racocetra</taxon>
    </lineage>
</organism>
<dbReference type="Proteomes" id="UP000789920">
    <property type="component" value="Unassembled WGS sequence"/>
</dbReference>